<dbReference type="Pfam" id="PF04075">
    <property type="entry name" value="F420H2_quin_red"/>
    <property type="match status" value="1"/>
</dbReference>
<dbReference type="InterPro" id="IPR004378">
    <property type="entry name" value="F420H2_quin_Rdtase"/>
</dbReference>
<gene>
    <name evidence="3" type="ORF">FHE65_11185</name>
    <name evidence="2" type="ORF">FHE65_12490</name>
</gene>
<dbReference type="AlphaFoldDB" id="A0A5C4MQ85"/>
<comment type="caution">
    <text evidence="2">The sequence shown here is derived from an EMBL/GenBank/DDBJ whole genome shotgun (WGS) entry which is preliminary data.</text>
</comment>
<dbReference type="EMBL" id="VDFR01000056">
    <property type="protein sequence ID" value="TNC46472.1"/>
    <property type="molecule type" value="Genomic_DNA"/>
</dbReference>
<dbReference type="Proteomes" id="UP000306740">
    <property type="component" value="Unassembled WGS sequence"/>
</dbReference>
<dbReference type="OrthoDB" id="8225825at2"/>
<dbReference type="InterPro" id="IPR012349">
    <property type="entry name" value="Split_barrel_FMN-bd"/>
</dbReference>
<accession>A0A5C4MQ85</accession>
<dbReference type="SUPFAM" id="SSF50475">
    <property type="entry name" value="FMN-binding split barrel"/>
    <property type="match status" value="1"/>
</dbReference>
<evidence type="ECO:0000313" key="4">
    <source>
        <dbReference type="Proteomes" id="UP000306740"/>
    </source>
</evidence>
<sequence length="157" mass="17337">MQRWVVNPIVRAGLAVGVNPLGLALLETTGRKSGQPRRTPVGNGRDGTSFWIVAEHGERAGYVRNIAHDPRVRVRLRTGLRYRWYDGAAEILPDDDPLARQRALARWHPLRAFNAMTVRMLGADLLTVHVRLSGPSPVEPPQRAEPVADVSAPRSTA</sequence>
<reference evidence="2 4" key="1">
    <citation type="submission" date="2019-05" db="EMBL/GenBank/DDBJ databases">
        <title>Mumia sp. nov., isolated from the intestinal contents of plateau pika (Ochotona curzoniae) in the Qinghai-Tibet plateau of China.</title>
        <authorList>
            <person name="Tian Z."/>
        </authorList>
    </citation>
    <scope>NUCLEOTIDE SEQUENCE [LARGE SCALE GENOMIC DNA]</scope>
    <source>
        <strain evidence="4">527</strain>
        <strain evidence="2">Z527</strain>
    </source>
</reference>
<dbReference type="EMBL" id="VDFR01000048">
    <property type="protein sequence ID" value="TNC47197.1"/>
    <property type="molecule type" value="Genomic_DNA"/>
</dbReference>
<dbReference type="GO" id="GO:0016491">
    <property type="term" value="F:oxidoreductase activity"/>
    <property type="evidence" value="ECO:0007669"/>
    <property type="project" value="InterPro"/>
</dbReference>
<protein>
    <submittedName>
        <fullName evidence="2">Nitroreductase family deazaflavin-dependent oxidoreductase</fullName>
    </submittedName>
</protein>
<evidence type="ECO:0000313" key="3">
    <source>
        <dbReference type="EMBL" id="TNC47197.1"/>
    </source>
</evidence>
<feature type="region of interest" description="Disordered" evidence="1">
    <location>
        <begin position="134"/>
        <end position="157"/>
    </location>
</feature>
<dbReference type="NCBIfam" id="TIGR00026">
    <property type="entry name" value="hi_GC_TIGR00026"/>
    <property type="match status" value="1"/>
</dbReference>
<organism evidence="2 4">
    <name type="scientific">Mumia zhuanghuii</name>
    <dbReference type="NCBI Taxonomy" id="2585211"/>
    <lineage>
        <taxon>Bacteria</taxon>
        <taxon>Bacillati</taxon>
        <taxon>Actinomycetota</taxon>
        <taxon>Actinomycetes</taxon>
        <taxon>Propionibacteriales</taxon>
        <taxon>Nocardioidaceae</taxon>
        <taxon>Mumia</taxon>
    </lineage>
</organism>
<evidence type="ECO:0000313" key="2">
    <source>
        <dbReference type="EMBL" id="TNC46472.1"/>
    </source>
</evidence>
<proteinExistence type="predicted"/>
<dbReference type="Gene3D" id="2.30.110.10">
    <property type="entry name" value="Electron Transport, Fmn-binding Protein, Chain A"/>
    <property type="match status" value="1"/>
</dbReference>
<evidence type="ECO:0000256" key="1">
    <source>
        <dbReference type="SAM" id="MobiDB-lite"/>
    </source>
</evidence>
<name>A0A5C4MQ85_9ACTN</name>